<evidence type="ECO:0000256" key="8">
    <source>
        <dbReference type="SAM" id="MobiDB-lite"/>
    </source>
</evidence>
<dbReference type="InterPro" id="IPR003656">
    <property type="entry name" value="Znf_BED"/>
</dbReference>
<sequence length="538" mass="61867">MTSNPTPNSSAPVPPKNAPGNRSDVAWKHCISVGGDTRKLQCKYCQKVITGGVYRLKHHLAGTQKDVGACKVVTDEVKKEMWEIVVGLQQNLIKKSCLNKEEESLEAGDKRKGNEAIDTGSSINIFKKRVISTQATINTMFKKGVREEACQAIARFFYNNAIPFNVAKSEEFFAMFDLVSKHGLGFKPPSYHEIRVKLLKEEVKNTSITLQSYRDEWEKTRCTIMTDGWTDKKRRTIINFLVNSSKGTLFLKSINASTISKTAEKVFEMMDSIVEEVGEDNVVQVVTDNAANYKAAGQMLMEKRKRLFWTPCAAHCVDLMLEDYEKKIPIHEETIPKGKRITTFIYSRTSLISLLQHFTKGRDLVRPVLRLVDSDQKPAMGFIYEAMDQAKEKIQMAFNAIRKSYLPLWSIIDERWDKQLHRPLHAAGYFLNPQMHYHWWESYGDEHPELQKFAIHVLNLTCSSSGCERNWSFFEMVYTKRRNRLKQSTMNDDVYVMANSKLAKKKQTRKPVQINFDDFSSNDEWIMEDEANKETSSN</sequence>
<proteinExistence type="predicted"/>
<dbReference type="SUPFAM" id="SSF53098">
    <property type="entry name" value="Ribonuclease H-like"/>
    <property type="match status" value="1"/>
</dbReference>
<dbReference type="GO" id="GO:0008270">
    <property type="term" value="F:zinc ion binding"/>
    <property type="evidence" value="ECO:0007669"/>
    <property type="project" value="UniProtKB-KW"/>
</dbReference>
<evidence type="ECO:0000256" key="4">
    <source>
        <dbReference type="ARBA" id="ARBA00022833"/>
    </source>
</evidence>
<keyword evidence="11" id="KW-1185">Reference proteome</keyword>
<dbReference type="Proteomes" id="UP000075243">
    <property type="component" value="Unassembled WGS sequence"/>
</dbReference>
<dbReference type="STRING" id="3821.A0A151RZ54"/>
<name>A0A151RZ54_CAJCA</name>
<evidence type="ECO:0000256" key="3">
    <source>
        <dbReference type="ARBA" id="ARBA00022771"/>
    </source>
</evidence>
<dbReference type="InterPro" id="IPR012337">
    <property type="entry name" value="RNaseH-like_sf"/>
</dbReference>
<dbReference type="EMBL" id="KQ483517">
    <property type="protein sequence ID" value="KYP47804.1"/>
    <property type="molecule type" value="Genomic_DNA"/>
</dbReference>
<dbReference type="GO" id="GO:0046983">
    <property type="term" value="F:protein dimerization activity"/>
    <property type="evidence" value="ECO:0007669"/>
    <property type="project" value="InterPro"/>
</dbReference>
<feature type="domain" description="BED-type" evidence="9">
    <location>
        <begin position="21"/>
        <end position="77"/>
    </location>
</feature>
<protein>
    <recommendedName>
        <fullName evidence="9">BED-type domain-containing protein</fullName>
    </recommendedName>
</protein>
<accession>A0A151RZ54</accession>
<evidence type="ECO:0000256" key="2">
    <source>
        <dbReference type="ARBA" id="ARBA00022723"/>
    </source>
</evidence>
<dbReference type="PANTHER" id="PTHR32166">
    <property type="entry name" value="OSJNBA0013A04.12 PROTEIN"/>
    <property type="match status" value="1"/>
</dbReference>
<evidence type="ECO:0000313" key="11">
    <source>
        <dbReference type="Proteomes" id="UP000075243"/>
    </source>
</evidence>
<organism evidence="10 11">
    <name type="scientific">Cajanus cajan</name>
    <name type="common">Pigeon pea</name>
    <name type="synonym">Cajanus indicus</name>
    <dbReference type="NCBI Taxonomy" id="3821"/>
    <lineage>
        <taxon>Eukaryota</taxon>
        <taxon>Viridiplantae</taxon>
        <taxon>Streptophyta</taxon>
        <taxon>Embryophyta</taxon>
        <taxon>Tracheophyta</taxon>
        <taxon>Spermatophyta</taxon>
        <taxon>Magnoliopsida</taxon>
        <taxon>eudicotyledons</taxon>
        <taxon>Gunneridae</taxon>
        <taxon>Pentapetalae</taxon>
        <taxon>rosids</taxon>
        <taxon>fabids</taxon>
        <taxon>Fabales</taxon>
        <taxon>Fabaceae</taxon>
        <taxon>Papilionoideae</taxon>
        <taxon>50 kb inversion clade</taxon>
        <taxon>NPAAA clade</taxon>
        <taxon>indigoferoid/millettioid clade</taxon>
        <taxon>Phaseoleae</taxon>
        <taxon>Cajanus</taxon>
    </lineage>
</organism>
<dbReference type="InterPro" id="IPR008906">
    <property type="entry name" value="HATC_C_dom"/>
</dbReference>
<evidence type="ECO:0000256" key="5">
    <source>
        <dbReference type="ARBA" id="ARBA00023125"/>
    </source>
</evidence>
<dbReference type="Pfam" id="PF02892">
    <property type="entry name" value="zf-BED"/>
    <property type="match status" value="1"/>
</dbReference>
<feature type="region of interest" description="Disordered" evidence="8">
    <location>
        <begin position="1"/>
        <end position="22"/>
    </location>
</feature>
<dbReference type="Pfam" id="PF05699">
    <property type="entry name" value="Dimer_Tnp_hAT"/>
    <property type="match status" value="1"/>
</dbReference>
<keyword evidence="3 7" id="KW-0863">Zinc-finger</keyword>
<dbReference type="PANTHER" id="PTHR32166:SF122">
    <property type="entry name" value="OS09G0499600 PROTEIN"/>
    <property type="match status" value="1"/>
</dbReference>
<dbReference type="Pfam" id="PF04937">
    <property type="entry name" value="DUF659"/>
    <property type="match status" value="1"/>
</dbReference>
<evidence type="ECO:0000313" key="10">
    <source>
        <dbReference type="EMBL" id="KYP47804.1"/>
    </source>
</evidence>
<dbReference type="Gramene" id="C.cajan_29757.t">
    <property type="protein sequence ID" value="C.cajan_29757.t"/>
    <property type="gene ID" value="C.cajan_29757"/>
</dbReference>
<evidence type="ECO:0000256" key="6">
    <source>
        <dbReference type="ARBA" id="ARBA00023242"/>
    </source>
</evidence>
<dbReference type="PROSITE" id="PS50808">
    <property type="entry name" value="ZF_BED"/>
    <property type="match status" value="1"/>
</dbReference>
<evidence type="ECO:0000256" key="7">
    <source>
        <dbReference type="PROSITE-ProRule" id="PRU00027"/>
    </source>
</evidence>
<keyword evidence="2" id="KW-0479">Metal-binding</keyword>
<keyword evidence="5" id="KW-0238">DNA-binding</keyword>
<evidence type="ECO:0000259" key="9">
    <source>
        <dbReference type="PROSITE" id="PS50808"/>
    </source>
</evidence>
<dbReference type="OMA" id="WIMEDEA"/>
<comment type="subcellular location">
    <subcellularLocation>
        <location evidence="1">Nucleus</location>
    </subcellularLocation>
</comment>
<evidence type="ECO:0000256" key="1">
    <source>
        <dbReference type="ARBA" id="ARBA00004123"/>
    </source>
</evidence>
<dbReference type="InterPro" id="IPR007021">
    <property type="entry name" value="DUF659"/>
</dbReference>
<feature type="compositionally biased region" description="Polar residues" evidence="8">
    <location>
        <begin position="1"/>
        <end position="11"/>
    </location>
</feature>
<keyword evidence="6" id="KW-0539">Nucleus</keyword>
<dbReference type="GO" id="GO:0005634">
    <property type="term" value="C:nucleus"/>
    <property type="evidence" value="ECO:0007669"/>
    <property type="project" value="UniProtKB-SubCell"/>
</dbReference>
<gene>
    <name evidence="10" type="ORF">KK1_030567</name>
</gene>
<dbReference type="AlphaFoldDB" id="A0A151RZ54"/>
<dbReference type="GO" id="GO:0003677">
    <property type="term" value="F:DNA binding"/>
    <property type="evidence" value="ECO:0007669"/>
    <property type="project" value="UniProtKB-KW"/>
</dbReference>
<reference evidence="10" key="1">
    <citation type="journal article" date="2012" name="Nat. Biotechnol.">
        <title>Draft genome sequence of pigeonpea (Cajanus cajan), an orphan legume crop of resource-poor farmers.</title>
        <authorList>
            <person name="Varshney R.K."/>
            <person name="Chen W."/>
            <person name="Li Y."/>
            <person name="Bharti A.K."/>
            <person name="Saxena R.K."/>
            <person name="Schlueter J.A."/>
            <person name="Donoghue M.T."/>
            <person name="Azam S."/>
            <person name="Fan G."/>
            <person name="Whaley A.M."/>
            <person name="Farmer A.D."/>
            <person name="Sheridan J."/>
            <person name="Iwata A."/>
            <person name="Tuteja R."/>
            <person name="Penmetsa R.V."/>
            <person name="Wu W."/>
            <person name="Upadhyaya H.D."/>
            <person name="Yang S.P."/>
            <person name="Shah T."/>
            <person name="Saxena K.B."/>
            <person name="Michael T."/>
            <person name="McCombie W.R."/>
            <person name="Yang B."/>
            <person name="Zhang G."/>
            <person name="Yang H."/>
            <person name="Wang J."/>
            <person name="Spillane C."/>
            <person name="Cook D.R."/>
            <person name="May G.D."/>
            <person name="Xu X."/>
            <person name="Jackson S.A."/>
        </authorList>
    </citation>
    <scope>NUCLEOTIDE SEQUENCE [LARGE SCALE GENOMIC DNA]</scope>
</reference>
<keyword evidence="4" id="KW-0862">Zinc</keyword>